<dbReference type="EMBL" id="CM056814">
    <property type="protein sequence ID" value="KAJ8627630.1"/>
    <property type="molecule type" value="Genomic_DNA"/>
</dbReference>
<accession>A0ACC2L2I5</accession>
<name>A0ACC2L2I5_PERAE</name>
<gene>
    <name evidence="1" type="ORF">MRB53_020937</name>
</gene>
<comment type="caution">
    <text evidence="1">The sequence shown here is derived from an EMBL/GenBank/DDBJ whole genome shotgun (WGS) entry which is preliminary data.</text>
</comment>
<protein>
    <submittedName>
        <fullName evidence="1">Uncharacterized protein</fullName>
    </submittedName>
</protein>
<proteinExistence type="predicted"/>
<evidence type="ECO:0000313" key="2">
    <source>
        <dbReference type="Proteomes" id="UP001234297"/>
    </source>
</evidence>
<evidence type="ECO:0000313" key="1">
    <source>
        <dbReference type="EMBL" id="KAJ8627630.1"/>
    </source>
</evidence>
<reference evidence="1 2" key="1">
    <citation type="journal article" date="2022" name="Hortic Res">
        <title>A haplotype resolved chromosomal level avocado genome allows analysis of novel avocado genes.</title>
        <authorList>
            <person name="Nath O."/>
            <person name="Fletcher S.J."/>
            <person name="Hayward A."/>
            <person name="Shaw L.M."/>
            <person name="Masouleh A.K."/>
            <person name="Furtado A."/>
            <person name="Henry R.J."/>
            <person name="Mitter N."/>
        </authorList>
    </citation>
    <scope>NUCLEOTIDE SEQUENCE [LARGE SCALE GENOMIC DNA]</scope>
    <source>
        <strain evidence="2">cv. Hass</strain>
    </source>
</reference>
<dbReference type="Proteomes" id="UP001234297">
    <property type="component" value="Chromosome 6"/>
</dbReference>
<sequence length="255" mass="28221">MGQINSMISSENSPRCSKLECWHPPALQRGDSAQTPSPLRLNAWQNPAAPRQNPMMDPRAKMWIPRRPPRPNPGGVGRGTDDCLAGETPAHELQQLKLSPATSKTPSEVPTITRVPMTRPDGGGKDCEQQMELLVNHFKLEFNPNSNIFHHDIDIKLEKPTNPNAVVRVSKSDAVSVINKLFSEELSSFPISKTAYDGEKNIYSAVELPTGKFNVTISKGEETRPQTYTVSVKLVNKLELGVLDAYPTRNGYCYA</sequence>
<keyword evidence="2" id="KW-1185">Reference proteome</keyword>
<organism evidence="1 2">
    <name type="scientific">Persea americana</name>
    <name type="common">Avocado</name>
    <dbReference type="NCBI Taxonomy" id="3435"/>
    <lineage>
        <taxon>Eukaryota</taxon>
        <taxon>Viridiplantae</taxon>
        <taxon>Streptophyta</taxon>
        <taxon>Embryophyta</taxon>
        <taxon>Tracheophyta</taxon>
        <taxon>Spermatophyta</taxon>
        <taxon>Magnoliopsida</taxon>
        <taxon>Magnoliidae</taxon>
        <taxon>Laurales</taxon>
        <taxon>Lauraceae</taxon>
        <taxon>Persea</taxon>
    </lineage>
</organism>